<evidence type="ECO:0000313" key="9">
    <source>
        <dbReference type="Proteomes" id="UP000094960"/>
    </source>
</evidence>
<keyword evidence="5" id="KW-0809">Transit peptide</keyword>
<evidence type="ECO:0000256" key="1">
    <source>
        <dbReference type="ARBA" id="ARBA00001974"/>
    </source>
</evidence>
<dbReference type="InterPro" id="IPR036188">
    <property type="entry name" value="FAD/NAD-bd_sf"/>
</dbReference>
<keyword evidence="2" id="KW-0285">Flavoprotein</keyword>
<evidence type="ECO:0000256" key="6">
    <source>
        <dbReference type="ARBA" id="ARBA00023002"/>
    </source>
</evidence>
<keyword evidence="3" id="KW-0874">Quinone</keyword>
<protein>
    <submittedName>
        <fullName evidence="8">Pyridine nucleotide-disulfide oxidoreductase</fullName>
    </submittedName>
</protein>
<dbReference type="KEGG" id="spun:BFF78_02040"/>
<evidence type="ECO:0000256" key="5">
    <source>
        <dbReference type="ARBA" id="ARBA00022946"/>
    </source>
</evidence>
<dbReference type="Proteomes" id="UP000094960">
    <property type="component" value="Chromosome"/>
</dbReference>
<dbReference type="SUPFAM" id="SSF51905">
    <property type="entry name" value="FAD/NAD(P)-binding domain"/>
    <property type="match status" value="2"/>
</dbReference>
<dbReference type="InterPro" id="IPR015904">
    <property type="entry name" value="Sulphide_quinone_reductase"/>
</dbReference>
<accession>A0A1D7Y347</accession>
<dbReference type="Pfam" id="PF07992">
    <property type="entry name" value="Pyr_redox_2"/>
    <property type="match status" value="1"/>
</dbReference>
<keyword evidence="6" id="KW-0560">Oxidoreductase</keyword>
<dbReference type="GO" id="GO:0070224">
    <property type="term" value="F:sulfide:quinone oxidoreductase activity"/>
    <property type="evidence" value="ECO:0007669"/>
    <property type="project" value="TreeGrafter"/>
</dbReference>
<evidence type="ECO:0000259" key="7">
    <source>
        <dbReference type="Pfam" id="PF07992"/>
    </source>
</evidence>
<comment type="cofactor">
    <cofactor evidence="1">
        <name>FAD</name>
        <dbReference type="ChEBI" id="CHEBI:57692"/>
    </cofactor>
</comment>
<dbReference type="GO" id="GO:0048038">
    <property type="term" value="F:quinone binding"/>
    <property type="evidence" value="ECO:0007669"/>
    <property type="project" value="UniProtKB-KW"/>
</dbReference>
<proteinExistence type="predicted"/>
<gene>
    <name evidence="8" type="ORF">BFF78_02040</name>
</gene>
<sequence length="401" mass="44065">MTTDAHHKVLIVGGGTAGISVAARLLRHGIRDIGLVEPSTTHYYQPLWTLVGGGRATAGASARPQRSVLPRGVRWIRDRVETVDPEGRTVGTADGRTIAYDRLVVCPGIQLDWNRVPGMAQAVTAPHSSSNYAYELAPKTWDLIRSMRSGTAVFTMPSGPIKCGGAPQKIAYLAADHWREQGVLKDIRVVLVLPTPGMFGVPVFAEELERVVARYGIEVRKNSELVEVDPDGRNAVVVDHASGTKDSIRFDMMHLVPPQSAPDWLKETPLADPADPAGYVEIDKHTMRHVRHPDVFALGDAGSSPNSKTGAAIRKQAPVVARNVAASLANAEPLPASYDGYSSCPITTSRHSMLLAEFDYTLRHRPTLPLIDTTRERRDMWYLKRYGLPFLYWNLMLRGRA</sequence>
<dbReference type="RefSeq" id="WP_069776671.1">
    <property type="nucleotide sequence ID" value="NZ_CP017248.1"/>
</dbReference>
<dbReference type="FunFam" id="3.50.50.60:FF:000034">
    <property type="entry name" value="sulfide:quinone oxidoreductase, mitochondrial"/>
    <property type="match status" value="1"/>
</dbReference>
<dbReference type="PANTHER" id="PTHR10632:SF2">
    <property type="entry name" value="SULFIDE:QUINONE OXIDOREDUCTASE, MITOCHONDRIAL"/>
    <property type="match status" value="1"/>
</dbReference>
<evidence type="ECO:0000313" key="8">
    <source>
        <dbReference type="EMBL" id="AOR30017.1"/>
    </source>
</evidence>
<dbReference type="InterPro" id="IPR023753">
    <property type="entry name" value="FAD/NAD-binding_dom"/>
</dbReference>
<dbReference type="EMBL" id="CP017248">
    <property type="protein sequence ID" value="AOR30017.1"/>
    <property type="molecule type" value="Genomic_DNA"/>
</dbReference>
<evidence type="ECO:0000256" key="4">
    <source>
        <dbReference type="ARBA" id="ARBA00022827"/>
    </source>
</evidence>
<dbReference type="Gene3D" id="3.50.50.60">
    <property type="entry name" value="FAD/NAD(P)-binding domain"/>
    <property type="match status" value="2"/>
</dbReference>
<dbReference type="GO" id="GO:0070221">
    <property type="term" value="P:sulfide oxidation, using sulfide:quinone oxidoreductase"/>
    <property type="evidence" value="ECO:0007669"/>
    <property type="project" value="TreeGrafter"/>
</dbReference>
<keyword evidence="4" id="KW-0274">FAD</keyword>
<dbReference type="PANTHER" id="PTHR10632">
    <property type="entry name" value="SULFIDE:QUINONE OXIDOREDUCTASE"/>
    <property type="match status" value="1"/>
</dbReference>
<evidence type="ECO:0000256" key="2">
    <source>
        <dbReference type="ARBA" id="ARBA00022630"/>
    </source>
</evidence>
<organism evidence="8 9">
    <name type="scientific">Streptomyces fodineus</name>
    <dbReference type="NCBI Taxonomy" id="1904616"/>
    <lineage>
        <taxon>Bacteria</taxon>
        <taxon>Bacillati</taxon>
        <taxon>Actinomycetota</taxon>
        <taxon>Actinomycetes</taxon>
        <taxon>Kitasatosporales</taxon>
        <taxon>Streptomycetaceae</taxon>
        <taxon>Streptomyces</taxon>
    </lineage>
</organism>
<reference evidence="9" key="1">
    <citation type="submission" date="2016-09" db="EMBL/GenBank/DDBJ databases">
        <title>Streptomyces puniciscabiei strain:TW1S1 Genome sequencing and assembly.</title>
        <authorList>
            <person name="Kim M.-K."/>
            <person name="Kim S.B."/>
        </authorList>
    </citation>
    <scope>NUCLEOTIDE SEQUENCE [LARGE SCALE GENOMIC DNA]</scope>
    <source>
        <strain evidence="9">TW1S1</strain>
    </source>
</reference>
<keyword evidence="9" id="KW-1185">Reference proteome</keyword>
<dbReference type="GO" id="GO:0071949">
    <property type="term" value="F:FAD binding"/>
    <property type="evidence" value="ECO:0007669"/>
    <property type="project" value="TreeGrafter"/>
</dbReference>
<name>A0A1D7Y347_9ACTN</name>
<feature type="domain" description="FAD/NAD(P)-binding" evidence="7">
    <location>
        <begin position="8"/>
        <end position="305"/>
    </location>
</feature>
<dbReference type="AlphaFoldDB" id="A0A1D7Y347"/>
<evidence type="ECO:0000256" key="3">
    <source>
        <dbReference type="ARBA" id="ARBA00022719"/>
    </source>
</evidence>